<dbReference type="Proteomes" id="UP000479226">
    <property type="component" value="Unassembled WGS sequence"/>
</dbReference>
<keyword evidence="6" id="KW-1185">Reference proteome</keyword>
<evidence type="ECO:0000313" key="6">
    <source>
        <dbReference type="Proteomes" id="UP000479226"/>
    </source>
</evidence>
<proteinExistence type="predicted"/>
<evidence type="ECO:0000259" key="4">
    <source>
        <dbReference type="Pfam" id="PF07987"/>
    </source>
</evidence>
<feature type="region of interest" description="Disordered" evidence="1">
    <location>
        <begin position="184"/>
        <end position="207"/>
    </location>
</feature>
<evidence type="ECO:0000256" key="2">
    <source>
        <dbReference type="SAM" id="Phobius"/>
    </source>
</evidence>
<dbReference type="InterPro" id="IPR012533">
    <property type="entry name" value="YcnI-copper_dom"/>
</dbReference>
<dbReference type="Gene3D" id="2.60.40.2230">
    <property type="entry name" value="Uncharacterised protein YcnI-like PF07987, DUF1775"/>
    <property type="match status" value="1"/>
</dbReference>
<keyword evidence="2" id="KW-0472">Membrane</keyword>
<dbReference type="RefSeq" id="WP_165181461.1">
    <property type="nucleotide sequence ID" value="NZ_JAAKZI010000010.1"/>
</dbReference>
<dbReference type="CDD" id="cd08545">
    <property type="entry name" value="YcnI_like"/>
    <property type="match status" value="1"/>
</dbReference>
<feature type="signal peptide" evidence="3">
    <location>
        <begin position="1"/>
        <end position="26"/>
    </location>
</feature>
<dbReference type="InterPro" id="IPR038507">
    <property type="entry name" value="YcnI-like_sf"/>
</dbReference>
<evidence type="ECO:0000313" key="5">
    <source>
        <dbReference type="EMBL" id="NGN83360.1"/>
    </source>
</evidence>
<reference evidence="5 6" key="1">
    <citation type="submission" date="2020-02" db="EMBL/GenBank/DDBJ databases">
        <title>Genome sequence of the type strain DSM 27180 of Arthrobacter silviterrae.</title>
        <authorList>
            <person name="Gao J."/>
            <person name="Sun J."/>
        </authorList>
    </citation>
    <scope>NUCLEOTIDE SEQUENCE [LARGE SCALE GENOMIC DNA]</scope>
    <source>
        <strain evidence="5 6">DSM 27180</strain>
    </source>
</reference>
<feature type="transmembrane region" description="Helical" evidence="2">
    <location>
        <begin position="214"/>
        <end position="235"/>
    </location>
</feature>
<organism evidence="5 6">
    <name type="scientific">Arthrobacter silviterrae</name>
    <dbReference type="NCBI Taxonomy" id="2026658"/>
    <lineage>
        <taxon>Bacteria</taxon>
        <taxon>Bacillati</taxon>
        <taxon>Actinomycetota</taxon>
        <taxon>Actinomycetes</taxon>
        <taxon>Micrococcales</taxon>
        <taxon>Micrococcaceae</taxon>
        <taxon>Arthrobacter</taxon>
    </lineage>
</organism>
<gene>
    <name evidence="5" type="ORF">G6N77_07780</name>
</gene>
<protein>
    <submittedName>
        <fullName evidence="5">YcnI family protein</fullName>
    </submittedName>
</protein>
<keyword evidence="3" id="KW-0732">Signal</keyword>
<dbReference type="EMBL" id="JAAKZI010000010">
    <property type="protein sequence ID" value="NGN83360.1"/>
    <property type="molecule type" value="Genomic_DNA"/>
</dbReference>
<evidence type="ECO:0000256" key="3">
    <source>
        <dbReference type="SAM" id="SignalP"/>
    </source>
</evidence>
<name>A0ABX0DFQ9_9MICC</name>
<evidence type="ECO:0000256" key="1">
    <source>
        <dbReference type="SAM" id="MobiDB-lite"/>
    </source>
</evidence>
<keyword evidence="2" id="KW-1133">Transmembrane helix</keyword>
<dbReference type="Pfam" id="PF07987">
    <property type="entry name" value="DUF1775"/>
    <property type="match status" value="1"/>
</dbReference>
<feature type="domain" description="YncI copper-binding" evidence="4">
    <location>
        <begin position="30"/>
        <end position="176"/>
    </location>
</feature>
<feature type="chain" id="PRO_5047464913" evidence="3">
    <location>
        <begin position="27"/>
        <end position="244"/>
    </location>
</feature>
<comment type="caution">
    <text evidence="5">The sequence shown here is derived from an EMBL/GenBank/DDBJ whole genome shotgun (WGS) entry which is preliminary data.</text>
</comment>
<keyword evidence="2" id="KW-0812">Transmembrane</keyword>
<sequence length="244" mass="24814">MRFSRTFKTTLALGATAGLMALGLGAASAHVDATPDSTAANSYSLLTFSVPHGCSGSPTTSLKITLPQELNAVTPTVNPNWTISESTEKFATPRTLADGSKITERTSAVTYTAKTPLDPHQRDTFTLSLQVPDTAGKTLYFPTLQTCEKGSTDWKDIPAAGASEDSVQSPAPSLTVTAAVAAGADHGSHGTTDGTTNSASAASGENAGNDGAAWPAWLGFGAGVAGLVLGGLAFIRSGRTVSPK</sequence>
<accession>A0ABX0DFQ9</accession>